<keyword evidence="9" id="KW-0812">Transmembrane</keyword>
<feature type="transmembrane region" description="Helical" evidence="9">
    <location>
        <begin position="316"/>
        <end position="338"/>
    </location>
</feature>
<keyword evidence="5" id="KW-0547">Nucleotide-binding</keyword>
<accession>A0A7Z0VPP5</accession>
<dbReference type="InterPro" id="IPR035965">
    <property type="entry name" value="PAS-like_dom_sf"/>
</dbReference>
<sequence>MAIHQHNHKLWLFILIILSLCVTPLKADSEVVRIGVLSHRGDQATLRMWGPTADFLSYHIPSYDFIIKPLKFDEVNPAVEGGNIDFVLVNPGIYVNLEVKYRVSRIATLYNRRNDVPYKIFGGVIFTRQDHPEINTLKDLRGYTMMAVDATSLGGFQMAMREMVENGVDPYSDLKALRFGGIHDRVVMAVRNGEVDIGTVRTDILERMARAGTINLDDFRIVNPQTVKEFPFALSTRLYPEWPFSKVAHTADSLAQDVAIALMNMPHDHAAALAGNYAGWTIPLDYQPVHDLFMTLKLPPYQNLGKFTLSDAISRYWYWFLGGLMMLLFMVVMTLWVMRLNQVIKKAKDRLEMQHELILDSVADGIYGVDLHGRSTFFNRAAERITGWKAVDVIGRNQHEILHHTHADGSPHKAEECPVYQTFRENQARYVSDDIFWRKDGNSFPVEYSSTPIWDDSGKTVGSVVVFRDTTRRKRAEEEARQHQIELARAGRLSTLGEMASGIAHELNQPLTAISTNAQASIRILESDSSNVDVCVDVMERIASQADRAGEIIRQLRRLVRKEPLERTEGDVNDLVNAVAVLIWPDIRRESVRLELDLEESLPSIPLQPIQIEQVILNLARNAIESLSEKRSGERQLYIGTQNKGHKSIAVIVRDNGPGVNPELANTLFDPFVTGKPQGMGLGLSISYGIIEAHGGKLSLNPAFQEGAEFNFYLPFAEAS</sequence>
<dbReference type="GO" id="GO:0005524">
    <property type="term" value="F:ATP binding"/>
    <property type="evidence" value="ECO:0007669"/>
    <property type="project" value="UniProtKB-KW"/>
</dbReference>
<dbReference type="NCBIfam" id="TIGR00229">
    <property type="entry name" value="sensory_box"/>
    <property type="match status" value="1"/>
</dbReference>
<dbReference type="CDD" id="cd00130">
    <property type="entry name" value="PAS"/>
    <property type="match status" value="1"/>
</dbReference>
<feature type="domain" description="Histidine kinase" evidence="10">
    <location>
        <begin position="502"/>
        <end position="718"/>
    </location>
</feature>
<dbReference type="InterPro" id="IPR003661">
    <property type="entry name" value="HisK_dim/P_dom"/>
</dbReference>
<feature type="domain" description="PAC" evidence="12">
    <location>
        <begin position="424"/>
        <end position="482"/>
    </location>
</feature>
<dbReference type="Gene3D" id="3.40.190.10">
    <property type="entry name" value="Periplasmic binding protein-like II"/>
    <property type="match status" value="2"/>
</dbReference>
<name>A0A7Z0VPP5_9GAMM</name>
<comment type="catalytic activity">
    <reaction evidence="1">
        <text>ATP + protein L-histidine = ADP + protein N-phospho-L-histidine.</text>
        <dbReference type="EC" id="2.7.13.3"/>
    </reaction>
</comment>
<dbReference type="EC" id="2.7.13.3" evidence="2"/>
<feature type="domain" description="PAS" evidence="11">
    <location>
        <begin position="351"/>
        <end position="403"/>
    </location>
</feature>
<dbReference type="GO" id="GO:0006355">
    <property type="term" value="P:regulation of DNA-templated transcription"/>
    <property type="evidence" value="ECO:0007669"/>
    <property type="project" value="InterPro"/>
</dbReference>
<keyword evidence="3" id="KW-0597">Phosphoprotein</keyword>
<dbReference type="SUPFAM" id="SSF53850">
    <property type="entry name" value="Periplasmic binding protein-like II"/>
    <property type="match status" value="1"/>
</dbReference>
<dbReference type="PROSITE" id="PS50109">
    <property type="entry name" value="HIS_KIN"/>
    <property type="match status" value="1"/>
</dbReference>
<keyword evidence="9" id="KW-0472">Membrane</keyword>
<keyword evidence="6" id="KW-0418">Kinase</keyword>
<dbReference type="InterPro" id="IPR004358">
    <property type="entry name" value="Sig_transdc_His_kin-like_C"/>
</dbReference>
<keyword evidence="7" id="KW-0067">ATP-binding</keyword>
<keyword evidence="14" id="KW-1185">Reference proteome</keyword>
<proteinExistence type="predicted"/>
<dbReference type="InterPro" id="IPR036097">
    <property type="entry name" value="HisK_dim/P_sf"/>
</dbReference>
<dbReference type="CDD" id="cd00082">
    <property type="entry name" value="HisKA"/>
    <property type="match status" value="1"/>
</dbReference>
<evidence type="ECO:0000256" key="7">
    <source>
        <dbReference type="ARBA" id="ARBA00022840"/>
    </source>
</evidence>
<evidence type="ECO:0000256" key="3">
    <source>
        <dbReference type="ARBA" id="ARBA00022553"/>
    </source>
</evidence>
<dbReference type="Pfam" id="PF00512">
    <property type="entry name" value="HisKA"/>
    <property type="match status" value="1"/>
</dbReference>
<dbReference type="SUPFAM" id="SSF55874">
    <property type="entry name" value="ATPase domain of HSP90 chaperone/DNA topoisomerase II/histidine kinase"/>
    <property type="match status" value="1"/>
</dbReference>
<dbReference type="PROSITE" id="PS50113">
    <property type="entry name" value="PAC"/>
    <property type="match status" value="1"/>
</dbReference>
<dbReference type="PRINTS" id="PR00344">
    <property type="entry name" value="BCTRLSENSOR"/>
</dbReference>
<evidence type="ECO:0000256" key="1">
    <source>
        <dbReference type="ARBA" id="ARBA00000085"/>
    </source>
</evidence>
<reference evidence="13 14" key="1">
    <citation type="submission" date="2016-06" db="EMBL/GenBank/DDBJ databases">
        <title>Genome sequence of endosymbiont of Candidatus Endolucinida thiodiazotropha.</title>
        <authorList>
            <person name="Poehlein A."/>
            <person name="Koenig S."/>
            <person name="Heiden S.E."/>
            <person name="Thuermer A."/>
            <person name="Voget S."/>
            <person name="Daniel R."/>
            <person name="Markert S."/>
            <person name="Gros O."/>
            <person name="Schweder T."/>
        </authorList>
    </citation>
    <scope>NUCLEOTIDE SEQUENCE [LARGE SCALE GENOMIC DNA]</scope>
    <source>
        <strain evidence="13 14">COS</strain>
    </source>
</reference>
<dbReference type="Pfam" id="PF00989">
    <property type="entry name" value="PAS"/>
    <property type="match status" value="1"/>
</dbReference>
<dbReference type="SMART" id="SM00091">
    <property type="entry name" value="PAS"/>
    <property type="match status" value="1"/>
</dbReference>
<keyword evidence="4 13" id="KW-0808">Transferase</keyword>
<evidence type="ECO:0000256" key="2">
    <source>
        <dbReference type="ARBA" id="ARBA00012438"/>
    </source>
</evidence>
<evidence type="ECO:0000313" key="13">
    <source>
        <dbReference type="EMBL" id="ODJ89612.1"/>
    </source>
</evidence>
<protein>
    <recommendedName>
        <fullName evidence="2">histidine kinase</fullName>
        <ecNumber evidence="2">2.7.13.3</ecNumber>
    </recommendedName>
</protein>
<evidence type="ECO:0000256" key="8">
    <source>
        <dbReference type="ARBA" id="ARBA00023012"/>
    </source>
</evidence>
<dbReference type="SMART" id="SM00388">
    <property type="entry name" value="HisKA"/>
    <property type="match status" value="1"/>
</dbReference>
<dbReference type="SMART" id="SM00387">
    <property type="entry name" value="HATPase_c"/>
    <property type="match status" value="1"/>
</dbReference>
<dbReference type="InterPro" id="IPR013767">
    <property type="entry name" value="PAS_fold"/>
</dbReference>
<dbReference type="InterPro" id="IPR005467">
    <property type="entry name" value="His_kinase_dom"/>
</dbReference>
<dbReference type="Pfam" id="PF12974">
    <property type="entry name" value="Phosphonate-bd"/>
    <property type="match status" value="1"/>
</dbReference>
<organism evidence="13 14">
    <name type="scientific">Candidatus Thiodiazotropha endolucinida</name>
    <dbReference type="NCBI Taxonomy" id="1655433"/>
    <lineage>
        <taxon>Bacteria</taxon>
        <taxon>Pseudomonadati</taxon>
        <taxon>Pseudomonadota</taxon>
        <taxon>Gammaproteobacteria</taxon>
        <taxon>Chromatiales</taxon>
        <taxon>Sedimenticolaceae</taxon>
        <taxon>Candidatus Thiodiazotropha</taxon>
    </lineage>
</organism>
<keyword evidence="8" id="KW-0902">Two-component regulatory system</keyword>
<dbReference type="Gene3D" id="1.10.287.130">
    <property type="match status" value="1"/>
</dbReference>
<keyword evidence="9" id="KW-1133">Transmembrane helix</keyword>
<dbReference type="InterPro" id="IPR003594">
    <property type="entry name" value="HATPase_dom"/>
</dbReference>
<dbReference type="AlphaFoldDB" id="A0A7Z0VPP5"/>
<dbReference type="PANTHER" id="PTHR43065">
    <property type="entry name" value="SENSOR HISTIDINE KINASE"/>
    <property type="match status" value="1"/>
</dbReference>
<dbReference type="Proteomes" id="UP000094769">
    <property type="component" value="Unassembled WGS sequence"/>
</dbReference>
<dbReference type="RefSeq" id="WP_235615093.1">
    <property type="nucleotide sequence ID" value="NZ_MARB01000001.1"/>
</dbReference>
<evidence type="ECO:0000313" key="14">
    <source>
        <dbReference type="Proteomes" id="UP000094769"/>
    </source>
</evidence>
<evidence type="ECO:0000259" key="10">
    <source>
        <dbReference type="PROSITE" id="PS50109"/>
    </source>
</evidence>
<dbReference type="Gene3D" id="3.30.565.10">
    <property type="entry name" value="Histidine kinase-like ATPase, C-terminal domain"/>
    <property type="match status" value="1"/>
</dbReference>
<dbReference type="InterPro" id="IPR036890">
    <property type="entry name" value="HATPase_C_sf"/>
</dbReference>
<dbReference type="PANTHER" id="PTHR43065:SF46">
    <property type="entry name" value="C4-DICARBOXYLATE TRANSPORT SENSOR PROTEIN DCTB"/>
    <property type="match status" value="1"/>
</dbReference>
<dbReference type="SUPFAM" id="SSF55785">
    <property type="entry name" value="PYP-like sensor domain (PAS domain)"/>
    <property type="match status" value="1"/>
</dbReference>
<dbReference type="InterPro" id="IPR001610">
    <property type="entry name" value="PAC"/>
</dbReference>
<comment type="caution">
    <text evidence="13">The sequence shown here is derived from an EMBL/GenBank/DDBJ whole genome shotgun (WGS) entry which is preliminary data.</text>
</comment>
<evidence type="ECO:0000256" key="4">
    <source>
        <dbReference type="ARBA" id="ARBA00022679"/>
    </source>
</evidence>
<evidence type="ECO:0000256" key="6">
    <source>
        <dbReference type="ARBA" id="ARBA00022777"/>
    </source>
</evidence>
<dbReference type="GO" id="GO:0000155">
    <property type="term" value="F:phosphorelay sensor kinase activity"/>
    <property type="evidence" value="ECO:0007669"/>
    <property type="project" value="InterPro"/>
</dbReference>
<dbReference type="InterPro" id="IPR000700">
    <property type="entry name" value="PAS-assoc_C"/>
</dbReference>
<evidence type="ECO:0000259" key="12">
    <source>
        <dbReference type="PROSITE" id="PS50113"/>
    </source>
</evidence>
<dbReference type="InterPro" id="IPR000014">
    <property type="entry name" value="PAS"/>
</dbReference>
<dbReference type="Pfam" id="PF02518">
    <property type="entry name" value="HATPase_c"/>
    <property type="match status" value="1"/>
</dbReference>
<dbReference type="PROSITE" id="PS50112">
    <property type="entry name" value="PAS"/>
    <property type="match status" value="1"/>
</dbReference>
<dbReference type="Gene3D" id="3.30.450.20">
    <property type="entry name" value="PAS domain"/>
    <property type="match status" value="1"/>
</dbReference>
<gene>
    <name evidence="13" type="primary">fixL_1</name>
    <name evidence="13" type="ORF">CODIS_01720</name>
</gene>
<dbReference type="SMART" id="SM00086">
    <property type="entry name" value="PAC"/>
    <property type="match status" value="1"/>
</dbReference>
<evidence type="ECO:0000259" key="11">
    <source>
        <dbReference type="PROSITE" id="PS50112"/>
    </source>
</evidence>
<evidence type="ECO:0000256" key="5">
    <source>
        <dbReference type="ARBA" id="ARBA00022741"/>
    </source>
</evidence>
<dbReference type="EMBL" id="MARB01000001">
    <property type="protein sequence ID" value="ODJ89612.1"/>
    <property type="molecule type" value="Genomic_DNA"/>
</dbReference>
<dbReference type="SUPFAM" id="SSF47384">
    <property type="entry name" value="Homodimeric domain of signal transducing histidine kinase"/>
    <property type="match status" value="1"/>
</dbReference>
<evidence type="ECO:0000256" key="9">
    <source>
        <dbReference type="SAM" id="Phobius"/>
    </source>
</evidence>